<proteinExistence type="inferred from homology"/>
<evidence type="ECO:0000313" key="5">
    <source>
        <dbReference type="EMBL" id="MDR9899239.1"/>
    </source>
</evidence>
<protein>
    <submittedName>
        <fullName evidence="5">Tryptophan 7-halogenase</fullName>
    </submittedName>
</protein>
<name>A0AAP5MDF0_9CYAN</name>
<feature type="compositionally biased region" description="Basic and acidic residues" evidence="4">
    <location>
        <begin position="595"/>
        <end position="614"/>
    </location>
</feature>
<feature type="region of interest" description="Disordered" evidence="4">
    <location>
        <begin position="590"/>
        <end position="622"/>
    </location>
</feature>
<comment type="caution">
    <text evidence="5">The sequence shown here is derived from an EMBL/GenBank/DDBJ whole genome shotgun (WGS) entry which is preliminary data.</text>
</comment>
<dbReference type="AlphaFoldDB" id="A0AAP5MDF0"/>
<dbReference type="Pfam" id="PF04820">
    <property type="entry name" value="Trp_halogenase"/>
    <property type="match status" value="1"/>
</dbReference>
<dbReference type="SUPFAM" id="SSF51905">
    <property type="entry name" value="FAD/NAD(P)-binding domain"/>
    <property type="match status" value="1"/>
</dbReference>
<dbReference type="InterPro" id="IPR006905">
    <property type="entry name" value="Flavin_halogenase"/>
</dbReference>
<keyword evidence="2" id="KW-0503">Monooxygenase</keyword>
<dbReference type="PANTHER" id="PTHR43747:SF5">
    <property type="entry name" value="FAD-BINDING DOMAIN-CONTAINING PROTEIN"/>
    <property type="match status" value="1"/>
</dbReference>
<dbReference type="InterPro" id="IPR036188">
    <property type="entry name" value="FAD/NAD-bd_sf"/>
</dbReference>
<evidence type="ECO:0000256" key="2">
    <source>
        <dbReference type="ARBA" id="ARBA00023033"/>
    </source>
</evidence>
<dbReference type="EMBL" id="JAALHA020000023">
    <property type="protein sequence ID" value="MDR9899239.1"/>
    <property type="molecule type" value="Genomic_DNA"/>
</dbReference>
<evidence type="ECO:0000256" key="3">
    <source>
        <dbReference type="ARBA" id="ARBA00038396"/>
    </source>
</evidence>
<dbReference type="RefSeq" id="WP_208344402.1">
    <property type="nucleotide sequence ID" value="NZ_CAWQFN010000499.1"/>
</dbReference>
<sequence length="622" mass="72229">MHTTQVSLPTQDNQLQEQEYDVVIMGAGFVGNCQARHLLLKIPNIKIALIDPRPEDRTDKDLKLGESMVEIAALFVYKELGLYEYMVENHPPKFGLNFHWPKNPTKTESIDDYYHIWTHRQPPIASFQMNRAKFERDLLKMNKDMGVIFYNGRVVDVDLTPGDALNIVKIKVGSEKKILKAKHVIDAAGRKFIIGHKTDNLLFGPDNLFGVNTGSAWLRVKNVDRTIFHNGYDPTGTSTSHYYATNHWFGHGHWLWMIPTEMQDTELSIGIIQHHDVIPADRINTLDKFLGFLKTNHNMLYRLIMSGENVDFHYWPRIAHSSKTMFSQDNWYVVGDSACIFDAFYSLGTTMATFAMESVTEIIRAKQANEADAEKKRSAYNEFNLTFSRYMNRLMSYHSKHLGNASIMSWRIYFEYMWWFGVLVPFYVGKWHLDTKFLPTFIKPIKGNMNGLFKDIYLQFNKLVERGTNIGFMDCYRADQLVGEYYTAQHFDSFLVNSKFEPHHCNVFAGIKYTHFYVAIWYMMFQWKGFGLAGLLAPRSLYNFFRLLALSAHAGMGELLYRYQMRGVPANTQVAKTREEFQHYQYQSELQPWSEDNHKLSSQETAAKDKELSKVQELSVSV</sequence>
<dbReference type="PANTHER" id="PTHR43747">
    <property type="entry name" value="FAD-BINDING PROTEIN"/>
    <property type="match status" value="1"/>
</dbReference>
<dbReference type="Proteomes" id="UP000667802">
    <property type="component" value="Unassembled WGS sequence"/>
</dbReference>
<comment type="similarity">
    <text evidence="3">Belongs to the flavin-dependent halogenase family. Bacterial tryptophan halogenase subfamily.</text>
</comment>
<evidence type="ECO:0000313" key="6">
    <source>
        <dbReference type="Proteomes" id="UP000667802"/>
    </source>
</evidence>
<keyword evidence="1" id="KW-0560">Oxidoreductase</keyword>
<accession>A0AAP5MDF0</accession>
<evidence type="ECO:0000256" key="4">
    <source>
        <dbReference type="SAM" id="MobiDB-lite"/>
    </source>
</evidence>
<reference evidence="6" key="1">
    <citation type="journal article" date="2021" name="Science">
        <title>Hunting the eagle killer: A cyanobacterial neurotoxin causes vacuolar myelinopathy.</title>
        <authorList>
            <person name="Breinlinger S."/>
            <person name="Phillips T.J."/>
            <person name="Haram B.N."/>
            <person name="Mares J."/>
            <person name="Martinez Yerena J.A."/>
            <person name="Hrouzek P."/>
            <person name="Sobotka R."/>
            <person name="Henderson W.M."/>
            <person name="Schmieder P."/>
            <person name="Williams S.M."/>
            <person name="Lauderdale J.D."/>
            <person name="Wilde H.D."/>
            <person name="Gerrin W."/>
            <person name="Kust A."/>
            <person name="Washington J.W."/>
            <person name="Wagner C."/>
            <person name="Geier B."/>
            <person name="Liebeke M."/>
            <person name="Enke H."/>
            <person name="Niedermeyer T.H.J."/>
            <person name="Wilde S.B."/>
        </authorList>
    </citation>
    <scope>NUCLEOTIDE SEQUENCE [LARGE SCALE GENOMIC DNA]</scope>
    <source>
        <strain evidence="6">Thurmond2011</strain>
    </source>
</reference>
<dbReference type="Gene3D" id="3.50.50.60">
    <property type="entry name" value="FAD/NAD(P)-binding domain"/>
    <property type="match status" value="1"/>
</dbReference>
<dbReference type="GO" id="GO:0004497">
    <property type="term" value="F:monooxygenase activity"/>
    <property type="evidence" value="ECO:0007669"/>
    <property type="project" value="UniProtKB-KW"/>
</dbReference>
<gene>
    <name evidence="5" type="ORF">G7B40_032465</name>
</gene>
<keyword evidence="6" id="KW-1185">Reference proteome</keyword>
<dbReference type="InterPro" id="IPR050816">
    <property type="entry name" value="Flavin-dep_Halogenase_NPB"/>
</dbReference>
<organism evidence="5 6">
    <name type="scientific">Aetokthonos hydrillicola Thurmond2011</name>
    <dbReference type="NCBI Taxonomy" id="2712845"/>
    <lineage>
        <taxon>Bacteria</taxon>
        <taxon>Bacillati</taxon>
        <taxon>Cyanobacteriota</taxon>
        <taxon>Cyanophyceae</taxon>
        <taxon>Nostocales</taxon>
        <taxon>Hapalosiphonaceae</taxon>
        <taxon>Aetokthonos</taxon>
    </lineage>
</organism>
<evidence type="ECO:0000256" key="1">
    <source>
        <dbReference type="ARBA" id="ARBA00023002"/>
    </source>
</evidence>